<dbReference type="InterPro" id="IPR023298">
    <property type="entry name" value="ATPase_P-typ_TM_dom_sf"/>
</dbReference>
<evidence type="ECO:0000256" key="4">
    <source>
        <dbReference type="ARBA" id="ARBA00022741"/>
    </source>
</evidence>
<dbReference type="SFLD" id="SFLDS00003">
    <property type="entry name" value="Haloacid_Dehalogenase"/>
    <property type="match status" value="1"/>
</dbReference>
<dbReference type="GO" id="GO:0006883">
    <property type="term" value="P:intracellular sodium ion homeostasis"/>
    <property type="evidence" value="ECO:0007669"/>
    <property type="project" value="TreeGrafter"/>
</dbReference>
<dbReference type="SUPFAM" id="SSF81653">
    <property type="entry name" value="Calcium ATPase, transduction domain A"/>
    <property type="match status" value="1"/>
</dbReference>
<dbReference type="SUPFAM" id="SSF56784">
    <property type="entry name" value="HAD-like"/>
    <property type="match status" value="1"/>
</dbReference>
<evidence type="ECO:0000256" key="10">
    <source>
        <dbReference type="ARBA" id="ARBA00038148"/>
    </source>
</evidence>
<name>A0AAU9JWD8_9CILI</name>
<feature type="region of interest" description="Disordered" evidence="11">
    <location>
        <begin position="237"/>
        <end position="256"/>
    </location>
</feature>
<evidence type="ECO:0000256" key="2">
    <source>
        <dbReference type="ARBA" id="ARBA00022475"/>
    </source>
</evidence>
<dbReference type="Pfam" id="PF13246">
    <property type="entry name" value="Cation_ATPase"/>
    <property type="match status" value="1"/>
</dbReference>
<evidence type="ECO:0000256" key="3">
    <source>
        <dbReference type="ARBA" id="ARBA00022692"/>
    </source>
</evidence>
<evidence type="ECO:0000256" key="6">
    <source>
        <dbReference type="ARBA" id="ARBA00022967"/>
    </source>
</evidence>
<evidence type="ECO:0000256" key="9">
    <source>
        <dbReference type="ARBA" id="ARBA00023136"/>
    </source>
</evidence>
<evidence type="ECO:0000256" key="8">
    <source>
        <dbReference type="ARBA" id="ARBA00023065"/>
    </source>
</evidence>
<dbReference type="EMBL" id="CAJZBQ010000050">
    <property type="protein sequence ID" value="CAG9330059.1"/>
    <property type="molecule type" value="Genomic_DNA"/>
</dbReference>
<dbReference type="Gene3D" id="1.20.1110.10">
    <property type="entry name" value="Calcium-transporting ATPase, transmembrane domain"/>
    <property type="match status" value="2"/>
</dbReference>
<dbReference type="Gene3D" id="2.70.150.10">
    <property type="entry name" value="Calcium-transporting ATPase, cytoplasmic transduction domain A"/>
    <property type="match status" value="1"/>
</dbReference>
<evidence type="ECO:0000256" key="1">
    <source>
        <dbReference type="ARBA" id="ARBA00004651"/>
    </source>
</evidence>
<dbReference type="InterPro" id="IPR006068">
    <property type="entry name" value="ATPase_P-typ_cation-transptr_C"/>
</dbReference>
<feature type="transmembrane region" description="Helical" evidence="12">
    <location>
        <begin position="1115"/>
        <end position="1132"/>
    </location>
</feature>
<dbReference type="InterPro" id="IPR001757">
    <property type="entry name" value="P_typ_ATPase"/>
</dbReference>
<feature type="compositionally biased region" description="Basic and acidic residues" evidence="11">
    <location>
        <begin position="247"/>
        <end position="256"/>
    </location>
</feature>
<evidence type="ECO:0000313" key="15">
    <source>
        <dbReference type="Proteomes" id="UP001162131"/>
    </source>
</evidence>
<feature type="compositionally biased region" description="Basic residues" evidence="11">
    <location>
        <begin position="40"/>
        <end position="50"/>
    </location>
</feature>
<keyword evidence="3 12" id="KW-0812">Transmembrane</keyword>
<feature type="domain" description="Cation-transporting P-type ATPase N-terminal" evidence="13">
    <location>
        <begin position="70"/>
        <end position="144"/>
    </location>
</feature>
<dbReference type="GO" id="GO:0005391">
    <property type="term" value="F:P-type sodium:potassium-exchanging transporter activity"/>
    <property type="evidence" value="ECO:0007669"/>
    <property type="project" value="TreeGrafter"/>
</dbReference>
<evidence type="ECO:0000256" key="12">
    <source>
        <dbReference type="SAM" id="Phobius"/>
    </source>
</evidence>
<comment type="subcellular location">
    <subcellularLocation>
        <location evidence="1">Cell membrane</location>
        <topology evidence="1">Multi-pass membrane protein</topology>
    </subcellularLocation>
</comment>
<dbReference type="FunFam" id="3.40.50.1000:FF:000083">
    <property type="entry name" value="Sodium/potassium-transporting ATPase subunit alpha"/>
    <property type="match status" value="1"/>
</dbReference>
<dbReference type="Proteomes" id="UP001162131">
    <property type="component" value="Unassembled WGS sequence"/>
</dbReference>
<dbReference type="InterPro" id="IPR023214">
    <property type="entry name" value="HAD_sf"/>
</dbReference>
<dbReference type="Pfam" id="PF00690">
    <property type="entry name" value="Cation_ATPase_N"/>
    <property type="match status" value="1"/>
</dbReference>
<dbReference type="Gene3D" id="3.40.1110.10">
    <property type="entry name" value="Calcium-transporting ATPase, cytoplasmic domain N"/>
    <property type="match status" value="1"/>
</dbReference>
<evidence type="ECO:0000259" key="13">
    <source>
        <dbReference type="SMART" id="SM00831"/>
    </source>
</evidence>
<keyword evidence="4" id="KW-0547">Nucleotide-binding</keyword>
<dbReference type="GO" id="GO:1902600">
    <property type="term" value="P:proton transmembrane transport"/>
    <property type="evidence" value="ECO:0007669"/>
    <property type="project" value="TreeGrafter"/>
</dbReference>
<dbReference type="InterPro" id="IPR023299">
    <property type="entry name" value="ATPase_P-typ_cyto_dom_N"/>
</dbReference>
<proteinExistence type="inferred from homology"/>
<dbReference type="PRINTS" id="PR00121">
    <property type="entry name" value="NAKATPASE"/>
</dbReference>
<feature type="transmembrane region" description="Helical" evidence="12">
    <location>
        <begin position="314"/>
        <end position="339"/>
    </location>
</feature>
<keyword evidence="8" id="KW-0813">Transport</keyword>
<accession>A0AAU9JWD8</accession>
<dbReference type="PROSITE" id="PS00154">
    <property type="entry name" value="ATPASE_E1_E2"/>
    <property type="match status" value="1"/>
</dbReference>
<dbReference type="GO" id="GO:0016887">
    <property type="term" value="F:ATP hydrolysis activity"/>
    <property type="evidence" value="ECO:0007669"/>
    <property type="project" value="InterPro"/>
</dbReference>
<gene>
    <name evidence="14" type="ORF">BSTOLATCC_MIC50169</name>
</gene>
<dbReference type="SFLD" id="SFLDG00002">
    <property type="entry name" value="C1.7:_P-type_atpase_like"/>
    <property type="match status" value="1"/>
</dbReference>
<feature type="transmembrane region" description="Helical" evidence="12">
    <location>
        <begin position="345"/>
        <end position="370"/>
    </location>
</feature>
<dbReference type="FunFam" id="1.20.1110.10:FF:000095">
    <property type="entry name" value="Sodium/potassium-transporting ATPase subunit alpha-1"/>
    <property type="match status" value="1"/>
</dbReference>
<evidence type="ECO:0000256" key="7">
    <source>
        <dbReference type="ARBA" id="ARBA00022989"/>
    </source>
</evidence>
<dbReference type="InterPro" id="IPR004014">
    <property type="entry name" value="ATPase_P-typ_cation-transptr_N"/>
</dbReference>
<dbReference type="InterPro" id="IPR044492">
    <property type="entry name" value="P_typ_ATPase_HD_dom"/>
</dbReference>
<keyword evidence="9 12" id="KW-0472">Membrane</keyword>
<reference evidence="14" key="1">
    <citation type="submission" date="2021-09" db="EMBL/GenBank/DDBJ databases">
        <authorList>
            <consortium name="AG Swart"/>
            <person name="Singh M."/>
            <person name="Singh A."/>
            <person name="Seah K."/>
            <person name="Emmerich C."/>
        </authorList>
    </citation>
    <scope>NUCLEOTIDE SEQUENCE</scope>
    <source>
        <strain evidence="14">ATCC30299</strain>
    </source>
</reference>
<keyword evidence="2" id="KW-1003">Cell membrane</keyword>
<comment type="similarity">
    <text evidence="10">Belongs to the cation transport ATPase (P-type) (TC 3.A.3) family.</text>
</comment>
<evidence type="ECO:0000256" key="5">
    <source>
        <dbReference type="ARBA" id="ARBA00022840"/>
    </source>
</evidence>
<feature type="transmembrane region" description="Helical" evidence="12">
    <location>
        <begin position="124"/>
        <end position="145"/>
    </location>
</feature>
<dbReference type="SUPFAM" id="SSF81665">
    <property type="entry name" value="Calcium ATPase, transmembrane domain M"/>
    <property type="match status" value="1"/>
</dbReference>
<dbReference type="GO" id="GO:1990573">
    <property type="term" value="P:potassium ion import across plasma membrane"/>
    <property type="evidence" value="ECO:0007669"/>
    <property type="project" value="TreeGrafter"/>
</dbReference>
<dbReference type="InterPro" id="IPR059000">
    <property type="entry name" value="ATPase_P-type_domA"/>
</dbReference>
<comment type="caution">
    <text evidence="14">The sequence shown here is derived from an EMBL/GenBank/DDBJ whole genome shotgun (WGS) entry which is preliminary data.</text>
</comment>
<dbReference type="FunFam" id="2.70.150.10:FF:000003">
    <property type="entry name" value="Sodium/potassium-transporting ATPase subunit alpha"/>
    <property type="match status" value="1"/>
</dbReference>
<keyword evidence="7 12" id="KW-1133">Transmembrane helix</keyword>
<feature type="region of interest" description="Disordered" evidence="11">
    <location>
        <begin position="31"/>
        <end position="58"/>
    </location>
</feature>
<dbReference type="SUPFAM" id="SSF81660">
    <property type="entry name" value="Metal cation-transporting ATPase, ATP-binding domain N"/>
    <property type="match status" value="1"/>
</dbReference>
<feature type="transmembrane region" description="Helical" evidence="12">
    <location>
        <begin position="1082"/>
        <end position="1103"/>
    </location>
</feature>
<keyword evidence="8" id="KW-0406">Ion transport</keyword>
<feature type="transmembrane region" description="Helical" evidence="12">
    <location>
        <begin position="151"/>
        <end position="172"/>
    </location>
</feature>
<dbReference type="NCBIfam" id="TIGR01494">
    <property type="entry name" value="ATPase_P-type"/>
    <property type="match status" value="2"/>
</dbReference>
<dbReference type="SMART" id="SM00831">
    <property type="entry name" value="Cation_ATPase_N"/>
    <property type="match status" value="1"/>
</dbReference>
<feature type="transmembrane region" description="Helical" evidence="12">
    <location>
        <begin position="850"/>
        <end position="872"/>
    </location>
</feature>
<dbReference type="SFLD" id="SFLDF00027">
    <property type="entry name" value="p-type_atpase"/>
    <property type="match status" value="1"/>
</dbReference>
<evidence type="ECO:0000313" key="14">
    <source>
        <dbReference type="EMBL" id="CAG9330059.1"/>
    </source>
</evidence>
<dbReference type="Pfam" id="PF00122">
    <property type="entry name" value="E1-E2_ATPase"/>
    <property type="match status" value="1"/>
</dbReference>
<dbReference type="Pfam" id="PF00689">
    <property type="entry name" value="Cation_ATPase_C"/>
    <property type="match status" value="1"/>
</dbReference>
<dbReference type="InterPro" id="IPR018303">
    <property type="entry name" value="ATPase_P-typ_P_site"/>
</dbReference>
<keyword evidence="6" id="KW-1278">Translocase</keyword>
<dbReference type="GO" id="GO:0036376">
    <property type="term" value="P:sodium ion export across plasma membrane"/>
    <property type="evidence" value="ECO:0007669"/>
    <property type="project" value="TreeGrafter"/>
</dbReference>
<dbReference type="InterPro" id="IPR050510">
    <property type="entry name" value="Cation_transp_ATPase_P-type"/>
</dbReference>
<dbReference type="AlphaFoldDB" id="A0AAU9JWD8"/>
<keyword evidence="5" id="KW-0067">ATP-binding</keyword>
<organism evidence="14 15">
    <name type="scientific">Blepharisma stoltei</name>
    <dbReference type="NCBI Taxonomy" id="1481888"/>
    <lineage>
        <taxon>Eukaryota</taxon>
        <taxon>Sar</taxon>
        <taxon>Alveolata</taxon>
        <taxon>Ciliophora</taxon>
        <taxon>Postciliodesmatophora</taxon>
        <taxon>Heterotrichea</taxon>
        <taxon>Heterotrichida</taxon>
        <taxon>Blepharismidae</taxon>
        <taxon>Blepharisma</taxon>
    </lineage>
</organism>
<dbReference type="InterPro" id="IPR036412">
    <property type="entry name" value="HAD-like_sf"/>
</dbReference>
<dbReference type="PRINTS" id="PR00119">
    <property type="entry name" value="CATATPASE"/>
</dbReference>
<sequence length="1162" mass="129640">MLEPIRRTSSSFIIGLQQIKHQIEIKEHAERLAEEESKKHGATKKSVAKPKGRDKQDDAIKSSEAFRDMIEHKISLDELARNLETDFDRGLSDEKAHNKLKVFGENKLTEKAGLPWYLHFIKCLTGFFSLMLWAGAILCFITYGIDQTDPSNVYLAIAIVVVVVITGTFGFYQEEKSAAIMAGFKNMIPPKCSVIRDGNAREMESSKLVPGDIVFVKEGKKIPADIRILSSNNMKVDNSSLTGESDPLPRTEKCTNEKNPLETENMAFFGTMCSTGEAKGVVINTGDKTVMGRIANLAFTTKNEQTTLGREIDFFVKVITIISVTMGIIFFALGFSFGFTITVNVINAIGCIIANVPEGLLGEVTVALALTAKRMAEKNVLVKNLECVETLGSVTCVCSDKTGTLTENKMRVVSIWYDSKIRDVNNYEEKNTGVTLGYNIEEPTFEMLLRCAILNSKAQFSTEPPEDLLSDKHGNRLSENEIAEVKEKFKSGLAAKSIQTWPTFGGDASEIALIKFFHPIKNITDMRQTYPILIRGGIKGEIPFTSANKYAVTIHEPTDWNPEDHKKDCILFMKGAPEQLWERCSTILSEGNAIPITEEKRIQFATANKCFGGKGQRVLGFAYTWLDHNEYPKDYVFEPNKKEGPNFPLRGLTFIGLTALMDPPRKGVKEAVISAHDAGVKVIMVTGDQPLTAAAIARQVQIITVDKTVNDYVEEGLDWEKAIDLSDAIVIHGDMLTKAHTEDSDLPFREQRIAKWLSKKEIVFARTSPAQKYMIVDANQQLKQIVAVTGDGVNDSPAIKKADIGIAMGIVGSDAAKDAADMLLIDDNFASIIQGVEQGRVIFDNLKRTIAYVLASNMAEIIPYLITVIFQLPLPLSTVLMLAISVGTDVIPAVGLAYEESELDIMKRKPRDAEKDHLMSYQLLFFAYMQTGEIITMGGMLAYFTIFYDFGFKPQVLWFFYVAQSGYKPGKDDVYDPDLNSKGNSHIGDSNYENEAVDFITNGDAHLDLRIWFHNYGKDNWSDCKYPGWTSPISNHEICYTTEAFKYAQCGYFVGVVCCQYANIMIVRTREKSIIDRGFTNWFVNFALCFETLFTLIICYVPGLNSALGGRPLLTLHYGFPAVPAFILLVCYDECRKFLMRIEMAKNKGSGKKGWIEANTFY</sequence>
<dbReference type="InterPro" id="IPR008250">
    <property type="entry name" value="ATPase_P-typ_transduc_dom_A_sf"/>
</dbReference>
<evidence type="ECO:0000256" key="11">
    <source>
        <dbReference type="SAM" id="MobiDB-lite"/>
    </source>
</evidence>
<dbReference type="GO" id="GO:0030007">
    <property type="term" value="P:intracellular potassium ion homeostasis"/>
    <property type="evidence" value="ECO:0007669"/>
    <property type="project" value="TreeGrafter"/>
</dbReference>
<keyword evidence="15" id="KW-1185">Reference proteome</keyword>
<dbReference type="PANTHER" id="PTHR43294">
    <property type="entry name" value="SODIUM/POTASSIUM-TRANSPORTING ATPASE SUBUNIT ALPHA"/>
    <property type="match status" value="1"/>
</dbReference>
<dbReference type="Gene3D" id="3.40.50.1000">
    <property type="entry name" value="HAD superfamily/HAD-like"/>
    <property type="match status" value="1"/>
</dbReference>
<protein>
    <recommendedName>
        <fullName evidence="13">Cation-transporting P-type ATPase N-terminal domain-containing protein</fullName>
    </recommendedName>
</protein>
<dbReference type="GO" id="GO:0005886">
    <property type="term" value="C:plasma membrane"/>
    <property type="evidence" value="ECO:0007669"/>
    <property type="project" value="UniProtKB-SubCell"/>
</dbReference>
<dbReference type="PANTHER" id="PTHR43294:SF21">
    <property type="entry name" value="CATION TRANSPORTING ATPASE"/>
    <property type="match status" value="1"/>
</dbReference>
<dbReference type="GO" id="GO:0005524">
    <property type="term" value="F:ATP binding"/>
    <property type="evidence" value="ECO:0007669"/>
    <property type="project" value="UniProtKB-KW"/>
</dbReference>